<dbReference type="GO" id="GO:0020037">
    <property type="term" value="F:heme binding"/>
    <property type="evidence" value="ECO:0007669"/>
    <property type="project" value="InterPro"/>
</dbReference>
<feature type="binding site" description="axial binding residue" evidence="11">
    <location>
        <position position="471"/>
    </location>
    <ligand>
        <name>heme</name>
        <dbReference type="ChEBI" id="CHEBI:30413"/>
    </ligand>
    <ligandPart>
        <name>Fe</name>
        <dbReference type="ChEBI" id="CHEBI:18248"/>
    </ligandPart>
</feature>
<dbReference type="OrthoDB" id="3945418at2759"/>
<sequence length="522" mass="60529">MLRTLERAKIFLNSQSLGQHARSLVAQAQPSVDTKVKNEEIDALPYGSIPAFTRFQLTRRFLPGGKYFQKSFYEMHKLMREEFGDIVKFPAIFATPEMVWIFNVKDIEKMFRFEGPIPYRRTFETLQHYRKTIRPDIYGDYGSLFTEQGEKWYKMRTLVNPVLLKPTTVKLYIPQVDEIAKEFVEMILSKRDETNEVPAQFGDYINMWSLESITCISLNRRLGILNQNYHDENAEKLIKLIRAFLTDVYDFEVNPSVWKFYETKAFKKLMEVYDGMTNIILHYVDKAIEDIKAQPKADDHEESILEKLIKINKNAAVIMCVDSLIAGVDATSSASIGILYCLAKNQDKQDKLREELRKILPNKSDDLTPEKMRNMPYLRAVIKEGIRLYPPTAANTRAAGKDITLAGYQIPKGTEIVVASTLAHYDEQFFPQGRKFIPERWLKDNTDPECPRVKNANPFSFIPFGFGPRMCAGRRIAELEIEALLTRMIRDYRIEWHHSDLKIKSVMVNIPDGDLKFKITEV</sequence>
<dbReference type="GO" id="GO:0004497">
    <property type="term" value="F:monooxygenase activity"/>
    <property type="evidence" value="ECO:0007669"/>
    <property type="project" value="UniProtKB-KW"/>
</dbReference>
<keyword evidence="8 12" id="KW-0560">Oxidoreductase</keyword>
<dbReference type="FunFam" id="1.10.630.10:FF:000006">
    <property type="entry name" value="Cytochrome P450 302a1, mitochondrial"/>
    <property type="match status" value="1"/>
</dbReference>
<comment type="cofactor">
    <cofactor evidence="1 11">
        <name>heme</name>
        <dbReference type="ChEBI" id="CHEBI:30413"/>
    </cofactor>
</comment>
<evidence type="ECO:0000256" key="2">
    <source>
        <dbReference type="ARBA" id="ARBA00003690"/>
    </source>
</evidence>
<comment type="similarity">
    <text evidence="5 12">Belongs to the cytochrome P450 family.</text>
</comment>
<dbReference type="PANTHER" id="PTHR24279:SF120">
    <property type="entry name" value="CYTOCHROME P450"/>
    <property type="match status" value="1"/>
</dbReference>
<evidence type="ECO:0000313" key="14">
    <source>
        <dbReference type="Proteomes" id="UP000183832"/>
    </source>
</evidence>
<evidence type="ECO:0000256" key="12">
    <source>
        <dbReference type="RuleBase" id="RU000461"/>
    </source>
</evidence>
<keyword evidence="6 11" id="KW-0349">Heme</keyword>
<evidence type="ECO:0000256" key="6">
    <source>
        <dbReference type="ARBA" id="ARBA00022617"/>
    </source>
</evidence>
<dbReference type="Proteomes" id="UP000183832">
    <property type="component" value="Unassembled WGS sequence"/>
</dbReference>
<evidence type="ECO:0000256" key="1">
    <source>
        <dbReference type="ARBA" id="ARBA00001971"/>
    </source>
</evidence>
<dbReference type="PANTHER" id="PTHR24279">
    <property type="entry name" value="CYTOCHROME P450"/>
    <property type="match status" value="1"/>
</dbReference>
<dbReference type="InterPro" id="IPR050479">
    <property type="entry name" value="CYP11_CYP27_families"/>
</dbReference>
<dbReference type="GO" id="GO:0005789">
    <property type="term" value="C:endoplasmic reticulum membrane"/>
    <property type="evidence" value="ECO:0007669"/>
    <property type="project" value="UniProtKB-SubCell"/>
</dbReference>
<dbReference type="PRINTS" id="PR00385">
    <property type="entry name" value="P450"/>
</dbReference>
<keyword evidence="7 11" id="KW-0479">Metal-binding</keyword>
<dbReference type="GO" id="GO:0005506">
    <property type="term" value="F:iron ion binding"/>
    <property type="evidence" value="ECO:0007669"/>
    <property type="project" value="InterPro"/>
</dbReference>
<dbReference type="PRINTS" id="PR00465">
    <property type="entry name" value="EP450IV"/>
</dbReference>
<evidence type="ECO:0000256" key="11">
    <source>
        <dbReference type="PIRSR" id="PIRSR602403-1"/>
    </source>
</evidence>
<accession>A0A1J1ITF1</accession>
<proteinExistence type="inferred from homology"/>
<dbReference type="Gene3D" id="1.10.630.10">
    <property type="entry name" value="Cytochrome P450"/>
    <property type="match status" value="1"/>
</dbReference>
<dbReference type="GO" id="GO:0016705">
    <property type="term" value="F:oxidoreductase activity, acting on paired donors, with incorporation or reduction of molecular oxygen"/>
    <property type="evidence" value="ECO:0007669"/>
    <property type="project" value="InterPro"/>
</dbReference>
<dbReference type="SUPFAM" id="SSF48264">
    <property type="entry name" value="Cytochrome P450"/>
    <property type="match status" value="1"/>
</dbReference>
<keyword evidence="10 12" id="KW-0503">Monooxygenase</keyword>
<evidence type="ECO:0000256" key="4">
    <source>
        <dbReference type="ARBA" id="ARBA00004406"/>
    </source>
</evidence>
<evidence type="ECO:0000256" key="5">
    <source>
        <dbReference type="ARBA" id="ARBA00010617"/>
    </source>
</evidence>
<evidence type="ECO:0000256" key="3">
    <source>
        <dbReference type="ARBA" id="ARBA00004174"/>
    </source>
</evidence>
<dbReference type="InterPro" id="IPR017972">
    <property type="entry name" value="Cyt_P450_CS"/>
</dbReference>
<evidence type="ECO:0000256" key="8">
    <source>
        <dbReference type="ARBA" id="ARBA00023002"/>
    </source>
</evidence>
<dbReference type="InterPro" id="IPR002403">
    <property type="entry name" value="Cyt_P450_E_grp-IV"/>
</dbReference>
<evidence type="ECO:0000313" key="13">
    <source>
        <dbReference type="EMBL" id="CRL03392.1"/>
    </source>
</evidence>
<name>A0A1J1ITF1_9DIPT</name>
<dbReference type="InterPro" id="IPR001128">
    <property type="entry name" value="Cyt_P450"/>
</dbReference>
<keyword evidence="14" id="KW-1185">Reference proteome</keyword>
<gene>
    <name evidence="13" type="ORF">CLUMA_CG016429</name>
</gene>
<organism evidence="13 14">
    <name type="scientific">Clunio marinus</name>
    <dbReference type="NCBI Taxonomy" id="568069"/>
    <lineage>
        <taxon>Eukaryota</taxon>
        <taxon>Metazoa</taxon>
        <taxon>Ecdysozoa</taxon>
        <taxon>Arthropoda</taxon>
        <taxon>Hexapoda</taxon>
        <taxon>Insecta</taxon>
        <taxon>Pterygota</taxon>
        <taxon>Neoptera</taxon>
        <taxon>Endopterygota</taxon>
        <taxon>Diptera</taxon>
        <taxon>Nematocera</taxon>
        <taxon>Chironomoidea</taxon>
        <taxon>Chironomidae</taxon>
        <taxon>Clunio</taxon>
    </lineage>
</organism>
<dbReference type="AlphaFoldDB" id="A0A1J1ITF1"/>
<dbReference type="InterPro" id="IPR036396">
    <property type="entry name" value="Cyt_P450_sf"/>
</dbReference>
<dbReference type="STRING" id="568069.A0A1J1ITF1"/>
<evidence type="ECO:0000256" key="7">
    <source>
        <dbReference type="ARBA" id="ARBA00022723"/>
    </source>
</evidence>
<dbReference type="PROSITE" id="PS00086">
    <property type="entry name" value="CYTOCHROME_P450"/>
    <property type="match status" value="1"/>
</dbReference>
<keyword evidence="9 11" id="KW-0408">Iron</keyword>
<evidence type="ECO:0000256" key="10">
    <source>
        <dbReference type="ARBA" id="ARBA00023033"/>
    </source>
</evidence>
<dbReference type="Pfam" id="PF00067">
    <property type="entry name" value="p450"/>
    <property type="match status" value="1"/>
</dbReference>
<dbReference type="EMBL" id="CVRI01000059">
    <property type="protein sequence ID" value="CRL03392.1"/>
    <property type="molecule type" value="Genomic_DNA"/>
</dbReference>
<protein>
    <submittedName>
        <fullName evidence="13">CLUMA_CG016429, isoform A</fullName>
    </submittedName>
</protein>
<comment type="subcellular location">
    <subcellularLocation>
        <location evidence="4">Endoplasmic reticulum membrane</location>
        <topology evidence="4">Peripheral membrane protein</topology>
    </subcellularLocation>
    <subcellularLocation>
        <location evidence="3">Microsome membrane</location>
        <topology evidence="3">Peripheral membrane protein</topology>
    </subcellularLocation>
</comment>
<evidence type="ECO:0000256" key="9">
    <source>
        <dbReference type="ARBA" id="ARBA00023004"/>
    </source>
</evidence>
<comment type="function">
    <text evidence="2">May be involved in the metabolism of insect hormones and in the breakdown of synthetic insecticides.</text>
</comment>
<reference evidence="13 14" key="1">
    <citation type="submission" date="2015-04" db="EMBL/GenBank/DDBJ databases">
        <authorList>
            <person name="Syromyatnikov M.Y."/>
            <person name="Popov V.N."/>
        </authorList>
    </citation>
    <scope>NUCLEOTIDE SEQUENCE [LARGE SCALE GENOMIC DNA]</scope>
</reference>
<dbReference type="CDD" id="cd11054">
    <property type="entry name" value="CYP24A1-like"/>
    <property type="match status" value="1"/>
</dbReference>